<reference evidence="14" key="1">
    <citation type="submission" date="2016-04" db="EMBL/GenBank/DDBJ databases">
        <title>Mitochondria of Scolytid beetles.</title>
        <authorList>
            <person name="Miller K."/>
            <person name="Linard B."/>
            <person name="Vogler A.P."/>
        </authorList>
    </citation>
    <scope>NUCLEOTIDE SEQUENCE</scope>
</reference>
<evidence type="ECO:0000256" key="6">
    <source>
        <dbReference type="ARBA" id="ARBA00022692"/>
    </source>
</evidence>
<organism evidence="14">
    <name type="scientific">Scolytinae sp. BMNH 1043123</name>
    <dbReference type="NCBI Taxonomy" id="1903797"/>
    <lineage>
        <taxon>Eukaryota</taxon>
        <taxon>Metazoa</taxon>
        <taxon>Ecdysozoa</taxon>
        <taxon>Arthropoda</taxon>
        <taxon>Hexapoda</taxon>
        <taxon>Insecta</taxon>
        <taxon>Pterygota</taxon>
        <taxon>Neoptera</taxon>
        <taxon>Endopterygota</taxon>
        <taxon>Coleoptera</taxon>
        <taxon>Polyphaga</taxon>
        <taxon>Cucujiformia</taxon>
        <taxon>Curculionidae</taxon>
        <taxon>Scolytinae</taxon>
    </lineage>
</organism>
<evidence type="ECO:0000256" key="4">
    <source>
        <dbReference type="ARBA" id="ARBA00022448"/>
    </source>
</evidence>
<keyword evidence="8 13" id="KW-1133">Transmembrane helix</keyword>
<evidence type="ECO:0000256" key="10">
    <source>
        <dbReference type="ARBA" id="ARBA00023128"/>
    </source>
</evidence>
<evidence type="ECO:0000256" key="7">
    <source>
        <dbReference type="ARBA" id="ARBA00022781"/>
    </source>
</evidence>
<dbReference type="EMBL" id="KX035198">
    <property type="protein sequence ID" value="AOY39737.1"/>
    <property type="molecule type" value="Genomic_DNA"/>
</dbReference>
<comment type="subcellular location">
    <subcellularLocation>
        <location evidence="1 12">Mitochondrion membrane</location>
        <topology evidence="1 12">Single-pass membrane protein</topology>
    </subcellularLocation>
</comment>
<keyword evidence="9 12" id="KW-0406">Ion transport</keyword>
<dbReference type="GO" id="GO:0031966">
    <property type="term" value="C:mitochondrial membrane"/>
    <property type="evidence" value="ECO:0007669"/>
    <property type="project" value="UniProtKB-SubCell"/>
</dbReference>
<evidence type="ECO:0000256" key="2">
    <source>
        <dbReference type="ARBA" id="ARBA00008892"/>
    </source>
</evidence>
<evidence type="ECO:0000256" key="11">
    <source>
        <dbReference type="ARBA" id="ARBA00023136"/>
    </source>
</evidence>
<evidence type="ECO:0000256" key="5">
    <source>
        <dbReference type="ARBA" id="ARBA00022547"/>
    </source>
</evidence>
<evidence type="ECO:0000256" key="12">
    <source>
        <dbReference type="RuleBase" id="RU003661"/>
    </source>
</evidence>
<evidence type="ECO:0000256" key="9">
    <source>
        <dbReference type="ARBA" id="ARBA00023065"/>
    </source>
</evidence>
<dbReference type="GO" id="GO:0045259">
    <property type="term" value="C:proton-transporting ATP synthase complex"/>
    <property type="evidence" value="ECO:0007669"/>
    <property type="project" value="UniProtKB-KW"/>
</dbReference>
<dbReference type="AlphaFoldDB" id="A0A343A5A9"/>
<evidence type="ECO:0000256" key="3">
    <source>
        <dbReference type="ARBA" id="ARBA00011291"/>
    </source>
</evidence>
<keyword evidence="10 12" id="KW-0496">Mitochondrion</keyword>
<keyword evidence="6 12" id="KW-0812">Transmembrane</keyword>
<dbReference type="GO" id="GO:0015986">
    <property type="term" value="P:proton motive force-driven ATP synthesis"/>
    <property type="evidence" value="ECO:0007669"/>
    <property type="project" value="InterPro"/>
</dbReference>
<feature type="transmembrane region" description="Helical" evidence="13">
    <location>
        <begin position="12"/>
        <end position="31"/>
    </location>
</feature>
<dbReference type="Pfam" id="PF00895">
    <property type="entry name" value="ATP-synt_8"/>
    <property type="match status" value="1"/>
</dbReference>
<geneLocation type="mitochondrion" evidence="14"/>
<proteinExistence type="inferred from homology"/>
<keyword evidence="5 12" id="KW-0138">CF(0)</keyword>
<dbReference type="GO" id="GO:0015078">
    <property type="term" value="F:proton transmembrane transporter activity"/>
    <property type="evidence" value="ECO:0007669"/>
    <property type="project" value="InterPro"/>
</dbReference>
<keyword evidence="4 12" id="KW-0813">Transport</keyword>
<sequence>MPQMGPLQWTSMYMYFSLLFITTILINYYMFSYNSYSKNIKQIKIETNWKW</sequence>
<dbReference type="InterPro" id="IPR001421">
    <property type="entry name" value="ATP8_metazoa"/>
</dbReference>
<accession>A0A343A5A9</accession>
<keyword evidence="11 13" id="KW-0472">Membrane</keyword>
<name>A0A343A5A9_9CUCU</name>
<evidence type="ECO:0000256" key="13">
    <source>
        <dbReference type="SAM" id="Phobius"/>
    </source>
</evidence>
<evidence type="ECO:0000256" key="8">
    <source>
        <dbReference type="ARBA" id="ARBA00022989"/>
    </source>
</evidence>
<keyword evidence="7 12" id="KW-0375">Hydrogen ion transport</keyword>
<evidence type="ECO:0000313" key="14">
    <source>
        <dbReference type="EMBL" id="AOY39737.1"/>
    </source>
</evidence>
<comment type="similarity">
    <text evidence="2 12">Belongs to the ATPase protein 8 family.</text>
</comment>
<evidence type="ECO:0000256" key="1">
    <source>
        <dbReference type="ARBA" id="ARBA00004304"/>
    </source>
</evidence>
<protein>
    <recommendedName>
        <fullName evidence="12">ATP synthase complex subunit 8</fullName>
    </recommendedName>
</protein>
<gene>
    <name evidence="14" type="primary">atp8</name>
</gene>
<comment type="subunit">
    <text evidence="3">F-type ATPases have 2 components, CF(1) - the catalytic core - and CF(0) - the membrane proton channel.</text>
</comment>